<organism evidence="1 2">
    <name type="scientific">Acanthamoeba castellanii (strain ATCC 30010 / Neff)</name>
    <dbReference type="NCBI Taxonomy" id="1257118"/>
    <lineage>
        <taxon>Eukaryota</taxon>
        <taxon>Amoebozoa</taxon>
        <taxon>Discosea</taxon>
        <taxon>Longamoebia</taxon>
        <taxon>Centramoebida</taxon>
        <taxon>Acanthamoebidae</taxon>
        <taxon>Acanthamoeba</taxon>
    </lineage>
</organism>
<proteinExistence type="predicted"/>
<dbReference type="EMBL" id="KB007894">
    <property type="protein sequence ID" value="ELR21929.1"/>
    <property type="molecule type" value="Genomic_DNA"/>
</dbReference>
<reference evidence="1 2" key="1">
    <citation type="journal article" date="2013" name="Genome Biol.">
        <title>Genome of Acanthamoeba castellanii highlights extensive lateral gene transfer and early evolution of tyrosine kinase signaling.</title>
        <authorList>
            <person name="Clarke M."/>
            <person name="Lohan A.J."/>
            <person name="Liu B."/>
            <person name="Lagkouvardos I."/>
            <person name="Roy S."/>
            <person name="Zafar N."/>
            <person name="Bertelli C."/>
            <person name="Schilde C."/>
            <person name="Kianianmomeni A."/>
            <person name="Burglin T.R."/>
            <person name="Frech C."/>
            <person name="Turcotte B."/>
            <person name="Kopec K.O."/>
            <person name="Synnott J.M."/>
            <person name="Choo C."/>
            <person name="Paponov I."/>
            <person name="Finkler A."/>
            <person name="Soon Heng Tan C."/>
            <person name="Hutchins A.P."/>
            <person name="Weinmeier T."/>
            <person name="Rattei T."/>
            <person name="Chu J.S."/>
            <person name="Gimenez G."/>
            <person name="Irimia M."/>
            <person name="Rigden D.J."/>
            <person name="Fitzpatrick D.A."/>
            <person name="Lorenzo-Morales J."/>
            <person name="Bateman A."/>
            <person name="Chiu C.H."/>
            <person name="Tang P."/>
            <person name="Hegemann P."/>
            <person name="Fromm H."/>
            <person name="Raoult D."/>
            <person name="Greub G."/>
            <person name="Miranda-Saavedra D."/>
            <person name="Chen N."/>
            <person name="Nash P."/>
            <person name="Ginger M.L."/>
            <person name="Horn M."/>
            <person name="Schaap P."/>
            <person name="Caler L."/>
            <person name="Loftus B."/>
        </authorList>
    </citation>
    <scope>NUCLEOTIDE SEQUENCE [LARGE SCALE GENOMIC DNA]</scope>
    <source>
        <strain evidence="1 2">Neff</strain>
    </source>
</reference>
<dbReference type="SMR" id="L8H8T0"/>
<evidence type="ECO:0000313" key="1">
    <source>
        <dbReference type="EMBL" id="ELR21929.1"/>
    </source>
</evidence>
<keyword evidence="2" id="KW-1185">Reference proteome</keyword>
<dbReference type="PANTHER" id="PTHR11781">
    <property type="entry name" value="IODOTHYRONINE DEIODINASE"/>
    <property type="match status" value="1"/>
</dbReference>
<protein>
    <submittedName>
        <fullName evidence="1">Iodothyronine deiodinase</fullName>
    </submittedName>
</protein>
<gene>
    <name evidence="1" type="ORF">ACA1_046490</name>
</gene>
<dbReference type="GeneID" id="14922847"/>
<dbReference type="VEuPathDB" id="AmoebaDB:ACA1_046490"/>
<dbReference type="RefSeq" id="XP_004347761.1">
    <property type="nucleotide sequence ID" value="XM_004347711.1"/>
</dbReference>
<dbReference type="GO" id="GO:0004800">
    <property type="term" value="F:thyroxine 5'-deiodinase activity"/>
    <property type="evidence" value="ECO:0007669"/>
    <property type="project" value="InterPro"/>
</dbReference>
<dbReference type="KEGG" id="acan:ACA1_046490"/>
<dbReference type="AlphaFoldDB" id="L8H8T0"/>
<sequence length="305" mass="35020">MGMYHSTSGKVGYQYHHQPLPGYHIPRYLMKKILIHEDKLRASPEVQALYSQSDDLAWIRDVTLQVQNRALAEYGFTDARGLIALNNARLEYIDDPEMNQLTVYQRLDNSRQGKLFDGVVLPNVRLATLDGSNVMLYDYLDALREKQNHLGSAPGGSGNDFPPAKRPILVTAGTVHVDFMHRLQRELGGKVELLSVYIREAHAQDEWPLGQRVCVNQHKTMEERLAIANEFVEKHEYKIPTLVDTISNQFDQEFAAWPERYFIIEQDAEGAYRCSHVGMPTTEFGYDRDQLESRLRSRVDELVRA</sequence>
<dbReference type="Proteomes" id="UP000011083">
    <property type="component" value="Unassembled WGS sequence"/>
</dbReference>
<name>L8H8T0_ACACF</name>
<dbReference type="OMA" id="HIPRYLM"/>
<dbReference type="Pfam" id="PF00837">
    <property type="entry name" value="T4_deiodinase"/>
    <property type="match status" value="1"/>
</dbReference>
<dbReference type="InterPro" id="IPR000643">
    <property type="entry name" value="Iodothyronine_deiodinase"/>
</dbReference>
<accession>L8H8T0</accession>
<dbReference type="OrthoDB" id="428577at2759"/>
<dbReference type="Gene3D" id="3.40.30.10">
    <property type="entry name" value="Glutaredoxin"/>
    <property type="match status" value="1"/>
</dbReference>
<evidence type="ECO:0000313" key="2">
    <source>
        <dbReference type="Proteomes" id="UP000011083"/>
    </source>
</evidence>
<dbReference type="PANTHER" id="PTHR11781:SF22">
    <property type="entry name" value="TYPE I IODOTHYRONINE DEIODINASE"/>
    <property type="match status" value="1"/>
</dbReference>